<comment type="caution">
    <text evidence="1">The sequence shown here is derived from an EMBL/GenBank/DDBJ whole genome shotgun (WGS) entry which is preliminary data.</text>
</comment>
<name>A0A3S0XHG5_9GAMM</name>
<accession>A0A3S0XHG5</accession>
<dbReference type="SUPFAM" id="SSF53474">
    <property type="entry name" value="alpha/beta-Hydrolases"/>
    <property type="match status" value="1"/>
</dbReference>
<dbReference type="Proteomes" id="UP000288012">
    <property type="component" value="Unassembled WGS sequence"/>
</dbReference>
<dbReference type="EMBL" id="RZGR01000005">
    <property type="protein sequence ID" value="RUQ90061.1"/>
    <property type="molecule type" value="Genomic_DNA"/>
</dbReference>
<dbReference type="InterPro" id="IPR029058">
    <property type="entry name" value="AB_hydrolase_fold"/>
</dbReference>
<evidence type="ECO:0000313" key="2">
    <source>
        <dbReference type="Proteomes" id="UP000288012"/>
    </source>
</evidence>
<gene>
    <name evidence="1" type="ORF">EKM59_02690</name>
</gene>
<sequence>MISTKKRILVIAPVLAQSTDIKAIANSLAFLAGEYELDYIDPLSQYRDASPAEFYLQWQKKLSEAINSYEVFLGFSFGGVILQQCFPIFASAQKTIMLFSTPSFADETLVQKLGEVIRLCKENQVQAALLQLHHYVACKPGPANFKLDDSSAAARRLILGLERVLSSDSRAILHTTEVRYWHFIGAQSNLVNLQNVVVAKRGRLCVIPNAGMRVLQDNPQHCQALIWQRLNGDAQDHI</sequence>
<proteinExistence type="predicted"/>
<dbReference type="AlphaFoldDB" id="A0A3S0XHG5"/>
<dbReference type="RefSeq" id="WP_127111086.1">
    <property type="nucleotide sequence ID" value="NZ_RZGR01000005.1"/>
</dbReference>
<reference evidence="1 2" key="1">
    <citation type="submission" date="2018-12" db="EMBL/GenBank/DDBJ databases">
        <title>Legionella sp,whole genome shotgun sequence.</title>
        <authorList>
            <person name="Wu H."/>
        </authorList>
    </citation>
    <scope>NUCLEOTIDE SEQUENCE [LARGE SCALE GENOMIC DNA]</scope>
    <source>
        <strain evidence="2">km714</strain>
    </source>
</reference>
<evidence type="ECO:0008006" key="3">
    <source>
        <dbReference type="Google" id="ProtNLM"/>
    </source>
</evidence>
<protein>
    <recommendedName>
        <fullName evidence="3">Alpha/beta hydrolase</fullName>
    </recommendedName>
</protein>
<keyword evidence="2" id="KW-1185">Reference proteome</keyword>
<organism evidence="1 2">
    <name type="scientific">Legionella septentrionalis</name>
    <dbReference type="NCBI Taxonomy" id="2498109"/>
    <lineage>
        <taxon>Bacteria</taxon>
        <taxon>Pseudomonadati</taxon>
        <taxon>Pseudomonadota</taxon>
        <taxon>Gammaproteobacteria</taxon>
        <taxon>Legionellales</taxon>
        <taxon>Legionellaceae</taxon>
        <taxon>Legionella</taxon>
    </lineage>
</organism>
<evidence type="ECO:0000313" key="1">
    <source>
        <dbReference type="EMBL" id="RUQ90061.1"/>
    </source>
</evidence>